<evidence type="ECO:0000256" key="7">
    <source>
        <dbReference type="ARBA" id="ARBA00022723"/>
    </source>
</evidence>
<evidence type="ECO:0000256" key="2">
    <source>
        <dbReference type="ARBA" id="ARBA00002322"/>
    </source>
</evidence>
<comment type="function">
    <text evidence="2">Removal of H(2)O(2), oxidation of toxic reductants, biosynthesis and degradation of lignin, suberization, auxin catabolism, response to environmental stresses such as wounding, pathogen attack and oxidative stress. These functions might be dependent on each isozyme/isoform in each plant tissue.</text>
</comment>
<keyword evidence="12" id="KW-0325">Glycoprotein</keyword>
<comment type="caution">
    <text evidence="20">The sequence shown here is derived from an EMBL/GenBank/DDBJ whole genome shotgun (WGS) entry which is preliminary data.</text>
</comment>
<feature type="binding site" evidence="15">
    <location>
        <position position="71"/>
    </location>
    <ligand>
        <name>Ca(2+)</name>
        <dbReference type="ChEBI" id="CHEBI:29108"/>
        <label>1</label>
    </ligand>
</feature>
<dbReference type="CDD" id="cd00693">
    <property type="entry name" value="secretory_peroxidase"/>
    <property type="match status" value="2"/>
</dbReference>
<keyword evidence="11 17" id="KW-1015">Disulfide bond</keyword>
<comment type="cofactor">
    <cofactor evidence="15">
        <name>heme b</name>
        <dbReference type="ChEBI" id="CHEBI:60344"/>
    </cofactor>
    <text evidence="15">Binds 1 heme b (iron(II)-protoporphyrin IX) group per subunit.</text>
</comment>
<feature type="binding site" evidence="15">
    <location>
        <position position="201"/>
    </location>
    <ligand>
        <name>Ca(2+)</name>
        <dbReference type="ChEBI" id="CHEBI:29108"/>
        <label>2</label>
    </ligand>
</feature>
<sequence>MGSSDDGVQSLVVFVVIGIVTLMIPVNANLSPHFYDKVCPQALPVIRSVVQRAINREPRIGASLLRLHFHDCFVNGCDGSILLDDTRNFIGEKTAFPNNNSARGFSVVDEIKAAVDKACKRPVVSCADILAIAARDSVAIYGGKHFWYQVLLGRRDARTASRDAANSNLPPPTFSFSQLVSNFQSHGLNVKDLVALSGGHTIGFARCTTFRNRIYNESNIDPKFAASLRNICPRSGGDNNLEKLDATPARADSRYFTDLVQKKGLLHSDQELFKGQGRESDKLVQLYSRSPVSFARDFKASMIKMGNLKPLTGSKGEIRCHCRRNALTNELERELEKENMRVDKQDRNQKIELSHDYYDQVCPEALPIIYSLVKEAILHEKRIGASLLRLHFHDCFVNGCDGSVLLDDTPFFLGEKTAFANLNSIRGFEVVDKIKAAVDKACKHPVVSCADILAVAARDSVAILGGPQYWYRVLLGRRDARNASRDAANDNLPAPFFNFQQLLANFQTHGLNLKDLVVLSGGHSIGLARCINFRDRIFNDTNIDPKFAATLRESCPRRGGDNSLAPLDATPSKFDTTYYKALLYKKGLLHSDQELFKGDGWESDSLVKLYSNDPYAFAKDFGVSMIKMGNLKPLTGSYGEIRYNCRKVN</sequence>
<keyword evidence="5 20" id="KW-0575">Peroxidase</keyword>
<dbReference type="EC" id="1.11.1.7" evidence="4"/>
<evidence type="ECO:0000256" key="11">
    <source>
        <dbReference type="ARBA" id="ARBA00023157"/>
    </source>
</evidence>
<evidence type="ECO:0000259" key="19">
    <source>
        <dbReference type="PROSITE" id="PS50873"/>
    </source>
</evidence>
<dbReference type="InterPro" id="IPR019793">
    <property type="entry name" value="Peroxidases_heam-ligand_BS"/>
</dbReference>
<evidence type="ECO:0000256" key="15">
    <source>
        <dbReference type="PIRSR" id="PIRSR600823-3"/>
    </source>
</evidence>
<feature type="binding site" evidence="15">
    <location>
        <position position="252"/>
    </location>
    <ligand>
        <name>Ca(2+)</name>
        <dbReference type="ChEBI" id="CHEBI:29108"/>
        <label>2</label>
    </ligand>
</feature>
<feature type="disulfide bond" evidence="17">
    <location>
        <begin position="39"/>
        <end position="119"/>
    </location>
</feature>
<evidence type="ECO:0000256" key="17">
    <source>
        <dbReference type="PIRSR" id="PIRSR600823-5"/>
    </source>
</evidence>
<dbReference type="FunFam" id="1.10.520.10:FF:000009">
    <property type="entry name" value="Peroxidase"/>
    <property type="match status" value="2"/>
</dbReference>
<evidence type="ECO:0000256" key="6">
    <source>
        <dbReference type="ARBA" id="ARBA00022617"/>
    </source>
</evidence>
<keyword evidence="18" id="KW-0472">Membrane</keyword>
<dbReference type="PANTHER" id="PTHR31388">
    <property type="entry name" value="PEROXIDASE 72-RELATED"/>
    <property type="match status" value="1"/>
</dbReference>
<evidence type="ECO:0000313" key="20">
    <source>
        <dbReference type="EMBL" id="KAG2391450.1"/>
    </source>
</evidence>
<dbReference type="Pfam" id="PF00141">
    <property type="entry name" value="peroxidase"/>
    <property type="match status" value="2"/>
</dbReference>
<dbReference type="GO" id="GO:0020037">
    <property type="term" value="F:heme binding"/>
    <property type="evidence" value="ECO:0007669"/>
    <property type="project" value="InterPro"/>
</dbReference>
<dbReference type="PROSITE" id="PS00436">
    <property type="entry name" value="PEROXIDASE_2"/>
    <property type="match status" value="2"/>
</dbReference>
<dbReference type="Proteomes" id="UP000743370">
    <property type="component" value="Unassembled WGS sequence"/>
</dbReference>
<dbReference type="PROSITE" id="PS00435">
    <property type="entry name" value="PEROXIDASE_1"/>
    <property type="match status" value="2"/>
</dbReference>
<evidence type="ECO:0000256" key="9">
    <source>
        <dbReference type="ARBA" id="ARBA00023002"/>
    </source>
</evidence>
<evidence type="ECO:0000256" key="16">
    <source>
        <dbReference type="PIRSR" id="PIRSR600823-4"/>
    </source>
</evidence>
<dbReference type="PANTHER" id="PTHR31388:SF123">
    <property type="entry name" value="PEROXIDASE RIP1"/>
    <property type="match status" value="1"/>
</dbReference>
<evidence type="ECO:0000313" key="21">
    <source>
        <dbReference type="Proteomes" id="UP000743370"/>
    </source>
</evidence>
<name>A0A8T0K2V7_PHAAN</name>
<feature type="disulfide bond" evidence="17">
    <location>
        <begin position="72"/>
        <end position="77"/>
    </location>
</feature>
<dbReference type="FunFam" id="1.10.420.10:FF:000001">
    <property type="entry name" value="Peroxidase"/>
    <property type="match status" value="2"/>
</dbReference>
<feature type="disulfide bond" evidence="17">
    <location>
        <begin position="126"/>
        <end position="322"/>
    </location>
</feature>
<gene>
    <name evidence="20" type="ORF">HKW66_Vig0127890</name>
</gene>
<dbReference type="SUPFAM" id="SSF48113">
    <property type="entry name" value="Heme-dependent peroxidases"/>
    <property type="match status" value="2"/>
</dbReference>
<feature type="domain" description="Plant heme peroxidase family profile" evidence="19">
    <location>
        <begin position="29"/>
        <end position="326"/>
    </location>
</feature>
<comment type="cofactor">
    <cofactor evidence="15">
        <name>Ca(2+)</name>
        <dbReference type="ChEBI" id="CHEBI:29108"/>
    </cofactor>
    <text evidence="15">Binds 2 calcium ions per subunit.</text>
</comment>
<dbReference type="PROSITE" id="PS50873">
    <property type="entry name" value="PEROXIDASE_4"/>
    <property type="match status" value="2"/>
</dbReference>
<dbReference type="InterPro" id="IPR033905">
    <property type="entry name" value="Secretory_peroxidase"/>
</dbReference>
<evidence type="ECO:0000256" key="8">
    <source>
        <dbReference type="ARBA" id="ARBA00022837"/>
    </source>
</evidence>
<evidence type="ECO:0000256" key="10">
    <source>
        <dbReference type="ARBA" id="ARBA00023004"/>
    </source>
</evidence>
<feature type="binding site" evidence="15">
    <location>
        <position position="245"/>
    </location>
    <ligand>
        <name>Ca(2+)</name>
        <dbReference type="ChEBI" id="CHEBI:29108"/>
        <label>2</label>
    </ligand>
</feature>
<evidence type="ECO:0000256" key="1">
    <source>
        <dbReference type="ARBA" id="ARBA00000189"/>
    </source>
</evidence>
<evidence type="ECO:0000256" key="13">
    <source>
        <dbReference type="PIRSR" id="PIRSR600823-1"/>
    </source>
</evidence>
<keyword evidence="6" id="KW-0349">Heme</keyword>
<dbReference type="PRINTS" id="PR00461">
    <property type="entry name" value="PLPEROXIDASE"/>
</dbReference>
<feature type="active site" description="Proton acceptor" evidence="13">
    <location>
        <position position="70"/>
    </location>
</feature>
<feature type="binding site" evidence="15">
    <location>
        <position position="92"/>
    </location>
    <ligand>
        <name>Ca(2+)</name>
        <dbReference type="ChEBI" id="CHEBI:29108"/>
        <label>1</label>
    </ligand>
</feature>
<keyword evidence="7 15" id="KW-0479">Metal-binding</keyword>
<feature type="binding site" evidence="14">
    <location>
        <position position="170"/>
    </location>
    <ligand>
        <name>substrate</name>
    </ligand>
</feature>
<keyword evidence="18" id="KW-1133">Transmembrane helix</keyword>
<proteinExistence type="inferred from homology"/>
<feature type="transmembrane region" description="Helical" evidence="18">
    <location>
        <begin position="12"/>
        <end position="30"/>
    </location>
</feature>
<feature type="domain" description="Plant heme peroxidase family profile" evidence="19">
    <location>
        <begin position="352"/>
        <end position="649"/>
    </location>
</feature>
<keyword evidence="8 15" id="KW-0106">Calcium</keyword>
<feature type="binding site" evidence="15">
    <location>
        <position position="80"/>
    </location>
    <ligand>
        <name>Ca(2+)</name>
        <dbReference type="ChEBI" id="CHEBI:29108"/>
        <label>1</label>
    </ligand>
</feature>
<dbReference type="GO" id="GO:0042744">
    <property type="term" value="P:hydrogen peroxide catabolic process"/>
    <property type="evidence" value="ECO:0007669"/>
    <property type="project" value="InterPro"/>
</dbReference>
<keyword evidence="10 15" id="KW-0408">Iron</keyword>
<dbReference type="EMBL" id="JABFOF010000007">
    <property type="protein sequence ID" value="KAG2391450.1"/>
    <property type="molecule type" value="Genomic_DNA"/>
</dbReference>
<feature type="disulfide bond" evidence="17">
    <location>
        <begin position="207"/>
        <end position="232"/>
    </location>
</feature>
<dbReference type="Gene3D" id="1.10.420.10">
    <property type="entry name" value="Peroxidase, domain 2"/>
    <property type="match status" value="2"/>
</dbReference>
<evidence type="ECO:0000256" key="12">
    <source>
        <dbReference type="ARBA" id="ARBA00023180"/>
    </source>
</evidence>
<dbReference type="GO" id="GO:0006979">
    <property type="term" value="P:response to oxidative stress"/>
    <property type="evidence" value="ECO:0007669"/>
    <property type="project" value="InterPro"/>
</dbReference>
<protein>
    <recommendedName>
        <fullName evidence="4">peroxidase</fullName>
        <ecNumber evidence="4">1.11.1.7</ecNumber>
    </recommendedName>
</protein>
<dbReference type="InterPro" id="IPR000823">
    <property type="entry name" value="Peroxidase_pln"/>
</dbReference>
<organism evidence="20 21">
    <name type="scientific">Phaseolus angularis</name>
    <name type="common">Azuki bean</name>
    <name type="synonym">Vigna angularis</name>
    <dbReference type="NCBI Taxonomy" id="3914"/>
    <lineage>
        <taxon>Eukaryota</taxon>
        <taxon>Viridiplantae</taxon>
        <taxon>Streptophyta</taxon>
        <taxon>Embryophyta</taxon>
        <taxon>Tracheophyta</taxon>
        <taxon>Spermatophyta</taxon>
        <taxon>Magnoliopsida</taxon>
        <taxon>eudicotyledons</taxon>
        <taxon>Gunneridae</taxon>
        <taxon>Pentapetalae</taxon>
        <taxon>rosids</taxon>
        <taxon>fabids</taxon>
        <taxon>Fabales</taxon>
        <taxon>Fabaceae</taxon>
        <taxon>Papilionoideae</taxon>
        <taxon>50 kb inversion clade</taxon>
        <taxon>NPAAA clade</taxon>
        <taxon>indigoferoid/millettioid clade</taxon>
        <taxon>Phaseoleae</taxon>
        <taxon>Vigna</taxon>
    </lineage>
</organism>
<evidence type="ECO:0000256" key="5">
    <source>
        <dbReference type="ARBA" id="ARBA00022559"/>
    </source>
</evidence>
<evidence type="ECO:0000256" key="14">
    <source>
        <dbReference type="PIRSR" id="PIRSR600823-2"/>
    </source>
</evidence>
<dbReference type="GO" id="GO:0046872">
    <property type="term" value="F:metal ion binding"/>
    <property type="evidence" value="ECO:0007669"/>
    <property type="project" value="UniProtKB-KW"/>
</dbReference>
<feature type="site" description="Transition state stabilizer" evidence="16">
    <location>
        <position position="66"/>
    </location>
</feature>
<dbReference type="InterPro" id="IPR019794">
    <property type="entry name" value="Peroxidases_AS"/>
</dbReference>
<reference evidence="20 21" key="1">
    <citation type="submission" date="2020-05" db="EMBL/GenBank/DDBJ databases">
        <title>Vigna angularis (adzuki bean) Var. LongXiaoDou No. 4 denovo assembly.</title>
        <authorList>
            <person name="Xiang H."/>
        </authorList>
    </citation>
    <scope>NUCLEOTIDE SEQUENCE [LARGE SCALE GENOMIC DNA]</scope>
    <source>
        <tissue evidence="20">Leaf</tissue>
    </source>
</reference>
<feature type="binding site" evidence="15">
    <location>
        <position position="76"/>
    </location>
    <ligand>
        <name>Ca(2+)</name>
        <dbReference type="ChEBI" id="CHEBI:29108"/>
        <label>1</label>
    </ligand>
</feature>
<dbReference type="Gene3D" id="1.10.520.10">
    <property type="match status" value="2"/>
</dbReference>
<dbReference type="GO" id="GO:0140825">
    <property type="term" value="F:lactoperoxidase activity"/>
    <property type="evidence" value="ECO:0007669"/>
    <property type="project" value="UniProtKB-EC"/>
</dbReference>
<dbReference type="InterPro" id="IPR002016">
    <property type="entry name" value="Haem_peroxidase"/>
</dbReference>
<keyword evidence="18" id="KW-0812">Transmembrane</keyword>
<dbReference type="InterPro" id="IPR010255">
    <property type="entry name" value="Haem_peroxidase_sf"/>
</dbReference>
<evidence type="ECO:0000256" key="3">
    <source>
        <dbReference type="ARBA" id="ARBA00006873"/>
    </source>
</evidence>
<dbReference type="AlphaFoldDB" id="A0A8T0K2V7"/>
<accession>A0A8T0K2V7</accession>
<feature type="binding site" description="axial binding residue" evidence="15">
    <location>
        <position position="200"/>
    </location>
    <ligand>
        <name>heme b</name>
        <dbReference type="ChEBI" id="CHEBI:60344"/>
    </ligand>
    <ligandPart>
        <name>Fe</name>
        <dbReference type="ChEBI" id="CHEBI:18248"/>
    </ligandPart>
</feature>
<dbReference type="PRINTS" id="PR00458">
    <property type="entry name" value="PEROXIDASE"/>
</dbReference>
<evidence type="ECO:0000256" key="18">
    <source>
        <dbReference type="SAM" id="Phobius"/>
    </source>
</evidence>
<evidence type="ECO:0000256" key="4">
    <source>
        <dbReference type="ARBA" id="ARBA00012313"/>
    </source>
</evidence>
<comment type="catalytic activity">
    <reaction evidence="1">
        <text>2 a phenolic donor + H2O2 = 2 a phenolic radical donor + 2 H2O</text>
        <dbReference type="Rhea" id="RHEA:56136"/>
        <dbReference type="ChEBI" id="CHEBI:15377"/>
        <dbReference type="ChEBI" id="CHEBI:16240"/>
        <dbReference type="ChEBI" id="CHEBI:139520"/>
        <dbReference type="ChEBI" id="CHEBI:139521"/>
        <dbReference type="EC" id="1.11.1.7"/>
    </reaction>
</comment>
<keyword evidence="9" id="KW-0560">Oxidoreductase</keyword>
<feature type="binding site" evidence="15">
    <location>
        <position position="74"/>
    </location>
    <ligand>
        <name>Ca(2+)</name>
        <dbReference type="ChEBI" id="CHEBI:29108"/>
        <label>1</label>
    </ligand>
</feature>
<feature type="binding site" evidence="15">
    <location>
        <position position="78"/>
    </location>
    <ligand>
        <name>Ca(2+)</name>
        <dbReference type="ChEBI" id="CHEBI:29108"/>
        <label>1</label>
    </ligand>
</feature>
<comment type="similarity">
    <text evidence="3">Belongs to the peroxidase family. Ascorbate peroxidase subfamily.</text>
</comment>